<dbReference type="Proteomes" id="UP000316304">
    <property type="component" value="Unassembled WGS sequence"/>
</dbReference>
<dbReference type="InterPro" id="IPR031329">
    <property type="entry name" value="NEUT/ALK_ceramidase_N"/>
</dbReference>
<dbReference type="EC" id="3.5.1.23" evidence="2"/>
<protein>
    <submittedName>
        <fullName evidence="2">Neutral ceramidase</fullName>
        <ecNumber evidence="2">3.5.1.23</ecNumber>
    </submittedName>
</protein>
<reference evidence="2 3" key="1">
    <citation type="submission" date="2019-02" db="EMBL/GenBank/DDBJ databases">
        <title>Deep-cultivation of Planctomycetes and their phenomic and genomic characterization uncovers novel biology.</title>
        <authorList>
            <person name="Wiegand S."/>
            <person name="Jogler M."/>
            <person name="Boedeker C."/>
            <person name="Pinto D."/>
            <person name="Vollmers J."/>
            <person name="Rivas-Marin E."/>
            <person name="Kohn T."/>
            <person name="Peeters S.H."/>
            <person name="Heuer A."/>
            <person name="Rast P."/>
            <person name="Oberbeckmann S."/>
            <person name="Bunk B."/>
            <person name="Jeske O."/>
            <person name="Meyerdierks A."/>
            <person name="Storesund J.E."/>
            <person name="Kallscheuer N."/>
            <person name="Luecker S."/>
            <person name="Lage O.M."/>
            <person name="Pohl T."/>
            <person name="Merkel B.J."/>
            <person name="Hornburger P."/>
            <person name="Mueller R.-W."/>
            <person name="Bruemmer F."/>
            <person name="Labrenz M."/>
            <person name="Spormann A.M."/>
            <person name="Op Den Camp H."/>
            <person name="Overmann J."/>
            <person name="Amann R."/>
            <person name="Jetten M.S.M."/>
            <person name="Mascher T."/>
            <person name="Medema M.H."/>
            <person name="Devos D.P."/>
            <person name="Kaster A.-K."/>
            <person name="Ovreas L."/>
            <person name="Rohde M."/>
            <person name="Galperin M.Y."/>
            <person name="Jogler C."/>
        </authorList>
    </citation>
    <scope>NUCLEOTIDE SEQUENCE [LARGE SCALE GENOMIC DNA]</scope>
    <source>
        <strain evidence="2 3">Pla52o</strain>
    </source>
</reference>
<accession>A0A5C6C0H3</accession>
<keyword evidence="3" id="KW-1185">Reference proteome</keyword>
<name>A0A5C6C0H3_9BACT</name>
<keyword evidence="2" id="KW-0378">Hydrolase</keyword>
<dbReference type="Pfam" id="PF04734">
    <property type="entry name" value="Ceramidase_alk"/>
    <property type="match status" value="1"/>
</dbReference>
<dbReference type="RefSeq" id="WP_146596845.1">
    <property type="nucleotide sequence ID" value="NZ_SJPT01000010.1"/>
</dbReference>
<dbReference type="OrthoDB" id="264270at2"/>
<organism evidence="2 3">
    <name type="scientific">Novipirellula galeiformis</name>
    <dbReference type="NCBI Taxonomy" id="2528004"/>
    <lineage>
        <taxon>Bacteria</taxon>
        <taxon>Pseudomonadati</taxon>
        <taxon>Planctomycetota</taxon>
        <taxon>Planctomycetia</taxon>
        <taxon>Pirellulales</taxon>
        <taxon>Pirellulaceae</taxon>
        <taxon>Novipirellula</taxon>
    </lineage>
</organism>
<comment type="caution">
    <text evidence="2">The sequence shown here is derived from an EMBL/GenBank/DDBJ whole genome shotgun (WGS) entry which is preliminary data.</text>
</comment>
<dbReference type="EMBL" id="SJPT01000010">
    <property type="protein sequence ID" value="TWU17638.1"/>
    <property type="molecule type" value="Genomic_DNA"/>
</dbReference>
<evidence type="ECO:0000313" key="3">
    <source>
        <dbReference type="Proteomes" id="UP000316304"/>
    </source>
</evidence>
<feature type="domain" description="Neutral/alkaline non-lysosomal ceramidase N-terminal" evidence="1">
    <location>
        <begin position="27"/>
        <end position="254"/>
    </location>
</feature>
<proteinExistence type="predicted"/>
<evidence type="ECO:0000259" key="1">
    <source>
        <dbReference type="Pfam" id="PF04734"/>
    </source>
</evidence>
<gene>
    <name evidence="2" type="ORF">Pla52o_48530</name>
</gene>
<evidence type="ECO:0000313" key="2">
    <source>
        <dbReference type="EMBL" id="TWU17638.1"/>
    </source>
</evidence>
<sequence>MQRSLSLVGIIVVMFAAVGSAAELTWKVGAAKKVITPDEPIAMAGYASRESPAEGKLTELWAKALVIQDGEGHRCVVLTLDLVGIDRRLTEAVCDSLKAKHGLSRDQIVICTSHTHTGPVVGREPVSVLYDTLPKKQHQAVEAWVATLHPKIVAVTEEAIGKLAPSQLAWGSGTSTFAVNRRENVPESKVPQARVDGTLRGPVDHDVPVLAAHNAEGKLTAVLFGYACHATVLSLNLWSGDYPGFAQMELEENHPDCVALFFAGCGADQNPLPRRTVELARHYGKRLATAVDSVLLTSQMHPVSGTLRTTFAELDLPFGTLPQRDEIERNSKSSNKYEVARAKLLLEQLDAGKPLAPTHPYPISVWSIGDEIQFVSLGGEVVVDYALRLKAELEGRQTWVASYANDVMAYIPSRRVLAEGGYEGGGAMVYFGLPAPWSPTIENDIVNEVHRRVEVLGTSK</sequence>
<dbReference type="AlphaFoldDB" id="A0A5C6C0H3"/>
<dbReference type="GO" id="GO:0017040">
    <property type="term" value="F:N-acylsphingosine amidohydrolase activity"/>
    <property type="evidence" value="ECO:0007669"/>
    <property type="project" value="UniProtKB-EC"/>
</dbReference>